<dbReference type="PROSITE" id="PS51128">
    <property type="entry name" value="ZF_DKSA_2"/>
    <property type="match status" value="1"/>
</dbReference>
<dbReference type="PANTHER" id="PTHR33823:SF4">
    <property type="entry name" value="GENERAL STRESS PROTEIN 16O"/>
    <property type="match status" value="1"/>
</dbReference>
<proteinExistence type="predicted"/>
<evidence type="ECO:0000256" key="1">
    <source>
        <dbReference type="ARBA" id="ARBA00022723"/>
    </source>
</evidence>
<dbReference type="PANTHER" id="PTHR33823">
    <property type="entry name" value="RNA POLYMERASE-BINDING TRANSCRIPTION FACTOR DKSA-RELATED"/>
    <property type="match status" value="1"/>
</dbReference>
<reference evidence="6 7" key="1">
    <citation type="submission" date="2021-01" db="EMBL/GenBank/DDBJ databases">
        <title>Whole genome shotgun sequence of Catellatospora bangladeshensis NBRC 107357.</title>
        <authorList>
            <person name="Komaki H."/>
            <person name="Tamura T."/>
        </authorList>
    </citation>
    <scope>NUCLEOTIDE SEQUENCE [LARGE SCALE GENOMIC DNA]</scope>
    <source>
        <strain evidence="6 7">NBRC 107357</strain>
    </source>
</reference>
<name>A0A8J3JF87_9ACTN</name>
<keyword evidence="7" id="KW-1185">Reference proteome</keyword>
<evidence type="ECO:0000259" key="5">
    <source>
        <dbReference type="Pfam" id="PF01258"/>
    </source>
</evidence>
<dbReference type="Proteomes" id="UP000601223">
    <property type="component" value="Unassembled WGS sequence"/>
</dbReference>
<dbReference type="InterPro" id="IPR000962">
    <property type="entry name" value="Znf_DskA_TraR"/>
</dbReference>
<dbReference type="Gene3D" id="1.20.120.910">
    <property type="entry name" value="DksA, coiled-coil domain"/>
    <property type="match status" value="1"/>
</dbReference>
<dbReference type="Pfam" id="PF01258">
    <property type="entry name" value="zf-dskA_traR"/>
    <property type="match status" value="1"/>
</dbReference>
<dbReference type="AlphaFoldDB" id="A0A8J3JF87"/>
<keyword evidence="1" id="KW-0479">Metal-binding</keyword>
<gene>
    <name evidence="6" type="ORF">Cba03nite_47850</name>
</gene>
<sequence>MTAVVHGVDMAAIGRMVRQRHEQTAAQLRGLREQSAAVIASPERGSGDAADAGTLALESAEQSLVTAALQEQLERLQVALVRLENGTLGICERCQEQVPLPRLEVMPWAAHCVPCQSVLDRR</sequence>
<evidence type="ECO:0000256" key="4">
    <source>
        <dbReference type="PROSITE-ProRule" id="PRU00510"/>
    </source>
</evidence>
<organism evidence="6 7">
    <name type="scientific">Catellatospora bangladeshensis</name>
    <dbReference type="NCBI Taxonomy" id="310355"/>
    <lineage>
        <taxon>Bacteria</taxon>
        <taxon>Bacillati</taxon>
        <taxon>Actinomycetota</taxon>
        <taxon>Actinomycetes</taxon>
        <taxon>Micromonosporales</taxon>
        <taxon>Micromonosporaceae</taxon>
        <taxon>Catellatospora</taxon>
    </lineage>
</organism>
<evidence type="ECO:0000256" key="2">
    <source>
        <dbReference type="ARBA" id="ARBA00022771"/>
    </source>
</evidence>
<keyword evidence="3" id="KW-0862">Zinc</keyword>
<evidence type="ECO:0000256" key="3">
    <source>
        <dbReference type="ARBA" id="ARBA00022833"/>
    </source>
</evidence>
<comment type="caution">
    <text evidence="6">The sequence shown here is derived from an EMBL/GenBank/DDBJ whole genome shotgun (WGS) entry which is preliminary data.</text>
</comment>
<evidence type="ECO:0000313" key="6">
    <source>
        <dbReference type="EMBL" id="GIF83436.1"/>
    </source>
</evidence>
<dbReference type="EMBL" id="BONF01000029">
    <property type="protein sequence ID" value="GIF83436.1"/>
    <property type="molecule type" value="Genomic_DNA"/>
</dbReference>
<protein>
    <recommendedName>
        <fullName evidence="5">Zinc finger DksA/TraR C4-type domain-containing protein</fullName>
    </recommendedName>
</protein>
<evidence type="ECO:0000313" key="7">
    <source>
        <dbReference type="Proteomes" id="UP000601223"/>
    </source>
</evidence>
<feature type="zinc finger region" description="dksA C4-type" evidence="4">
    <location>
        <begin position="91"/>
        <end position="115"/>
    </location>
</feature>
<accession>A0A8J3JF87</accession>
<dbReference type="GO" id="GO:0008270">
    <property type="term" value="F:zinc ion binding"/>
    <property type="evidence" value="ECO:0007669"/>
    <property type="project" value="UniProtKB-KW"/>
</dbReference>
<keyword evidence="2" id="KW-0863">Zinc-finger</keyword>
<dbReference type="RefSeq" id="WP_203750277.1">
    <property type="nucleotide sequence ID" value="NZ_BONF01000029.1"/>
</dbReference>
<feature type="domain" description="Zinc finger DksA/TraR C4-type" evidence="5">
    <location>
        <begin position="86"/>
        <end position="118"/>
    </location>
</feature>
<dbReference type="SUPFAM" id="SSF57716">
    <property type="entry name" value="Glucocorticoid receptor-like (DNA-binding domain)"/>
    <property type="match status" value="1"/>
</dbReference>